<keyword evidence="5" id="KW-1185">Reference proteome</keyword>
<comment type="similarity">
    <text evidence="1 3">Belongs to the RelE toxin family.</text>
</comment>
<dbReference type="AlphaFoldDB" id="A0A926UXF7"/>
<dbReference type="Pfam" id="PF05016">
    <property type="entry name" value="ParE_toxin"/>
    <property type="match status" value="1"/>
</dbReference>
<keyword evidence="2" id="KW-1277">Toxin-antitoxin system</keyword>
<dbReference type="InterPro" id="IPR007712">
    <property type="entry name" value="RelE/ParE_toxin"/>
</dbReference>
<name>A0A926UXF7_9CYAN</name>
<dbReference type="Proteomes" id="UP000631421">
    <property type="component" value="Unassembled WGS sequence"/>
</dbReference>
<gene>
    <name evidence="4" type="ORF">H6F44_22370</name>
</gene>
<comment type="caution">
    <text evidence="4">The sequence shown here is derived from an EMBL/GenBank/DDBJ whole genome shotgun (WGS) entry which is preliminary data.</text>
</comment>
<dbReference type="RefSeq" id="WP_190353291.1">
    <property type="nucleotide sequence ID" value="NZ_JACJPY010000160.1"/>
</dbReference>
<organism evidence="4 5">
    <name type="scientific">Pseudanabaena cinerea FACHB-1277</name>
    <dbReference type="NCBI Taxonomy" id="2949581"/>
    <lineage>
        <taxon>Bacteria</taxon>
        <taxon>Bacillati</taxon>
        <taxon>Cyanobacteriota</taxon>
        <taxon>Cyanophyceae</taxon>
        <taxon>Pseudanabaenales</taxon>
        <taxon>Pseudanabaenaceae</taxon>
        <taxon>Pseudanabaena</taxon>
        <taxon>Pseudanabaena cinerea</taxon>
    </lineage>
</organism>
<dbReference type="PANTHER" id="PTHR33755:SF6">
    <property type="entry name" value="PLASMID STABILIZATION SYSTEM PROTEIN"/>
    <property type="match status" value="1"/>
</dbReference>
<dbReference type="InterPro" id="IPR035093">
    <property type="entry name" value="RelE/ParE_toxin_dom_sf"/>
</dbReference>
<dbReference type="PANTHER" id="PTHR33755">
    <property type="entry name" value="TOXIN PARE1-RELATED"/>
    <property type="match status" value="1"/>
</dbReference>
<reference evidence="4" key="1">
    <citation type="journal article" date="2015" name="ISME J.">
        <title>Draft Genome Sequence of Streptomyces incarnatus NRRL8089, which Produces the Nucleoside Antibiotic Sinefungin.</title>
        <authorList>
            <person name="Oshima K."/>
            <person name="Hattori M."/>
            <person name="Shimizu H."/>
            <person name="Fukuda K."/>
            <person name="Nemoto M."/>
            <person name="Inagaki K."/>
            <person name="Tamura T."/>
        </authorList>
    </citation>
    <scope>NUCLEOTIDE SEQUENCE</scope>
    <source>
        <strain evidence="4">FACHB-1277</strain>
    </source>
</reference>
<evidence type="ECO:0000313" key="5">
    <source>
        <dbReference type="Proteomes" id="UP000631421"/>
    </source>
</evidence>
<reference evidence="4" key="2">
    <citation type="submission" date="2020-08" db="EMBL/GenBank/DDBJ databases">
        <authorList>
            <person name="Chen M."/>
            <person name="Teng W."/>
            <person name="Zhao L."/>
            <person name="Hu C."/>
            <person name="Zhou Y."/>
            <person name="Han B."/>
            <person name="Song L."/>
            <person name="Shu W."/>
        </authorList>
    </citation>
    <scope>NUCLEOTIDE SEQUENCE</scope>
    <source>
        <strain evidence="4">FACHB-1277</strain>
    </source>
</reference>
<evidence type="ECO:0000256" key="1">
    <source>
        <dbReference type="ARBA" id="ARBA00006226"/>
    </source>
</evidence>
<proteinExistence type="inferred from homology"/>
<accession>A0A926UXF7</accession>
<dbReference type="PIRSF" id="PIRSF029218">
    <property type="entry name" value="ParE"/>
    <property type="match status" value="1"/>
</dbReference>
<evidence type="ECO:0000313" key="4">
    <source>
        <dbReference type="EMBL" id="MBD2152834.1"/>
    </source>
</evidence>
<dbReference type="EMBL" id="JACJPY010000160">
    <property type="protein sequence ID" value="MBD2152834.1"/>
    <property type="molecule type" value="Genomic_DNA"/>
</dbReference>
<evidence type="ECO:0000256" key="3">
    <source>
        <dbReference type="PIRNR" id="PIRNR029218"/>
    </source>
</evidence>
<sequence>MNRFKISRQADRDLEDMWVYLAQNDSIAADLFLAKVIDKFPMLAQFPEMGRSRKELSEELRSFPVKPYIIFYKKMENHIEIVRILHQSRDIENQF</sequence>
<dbReference type="InterPro" id="IPR028344">
    <property type="entry name" value="ParE1/4"/>
</dbReference>
<dbReference type="InterPro" id="IPR051803">
    <property type="entry name" value="TA_system_RelE-like_toxin"/>
</dbReference>
<dbReference type="Gene3D" id="3.30.2310.20">
    <property type="entry name" value="RelE-like"/>
    <property type="match status" value="1"/>
</dbReference>
<evidence type="ECO:0000256" key="2">
    <source>
        <dbReference type="ARBA" id="ARBA00022649"/>
    </source>
</evidence>
<protein>
    <recommendedName>
        <fullName evidence="3">Toxin</fullName>
    </recommendedName>
</protein>